<dbReference type="AlphaFoldDB" id="A0A1E1L596"/>
<evidence type="ECO:0000256" key="1">
    <source>
        <dbReference type="SAM" id="SignalP"/>
    </source>
</evidence>
<keyword evidence="3" id="KW-1185">Reference proteome</keyword>
<evidence type="ECO:0000313" key="2">
    <source>
        <dbReference type="EMBL" id="CZT05680.1"/>
    </source>
</evidence>
<feature type="signal peptide" evidence="1">
    <location>
        <begin position="1"/>
        <end position="18"/>
    </location>
</feature>
<proteinExistence type="predicted"/>
<accession>A0A1E1L596</accession>
<keyword evidence="1" id="KW-0732">Signal</keyword>
<evidence type="ECO:0000313" key="3">
    <source>
        <dbReference type="Proteomes" id="UP000178912"/>
    </source>
</evidence>
<name>A0A1E1L596_9HELO</name>
<sequence>MYIQLSLLLVSLFLFALGFHITGKQSRFTEQIQWPRFEMKGTGPAYRIIETLGISFVINKIPYIGSNAQILAREA</sequence>
<feature type="chain" id="PRO_5009446696" evidence="1">
    <location>
        <begin position="19"/>
        <end position="75"/>
    </location>
</feature>
<dbReference type="Proteomes" id="UP000178912">
    <property type="component" value="Unassembled WGS sequence"/>
</dbReference>
<reference evidence="3" key="1">
    <citation type="submission" date="2016-03" db="EMBL/GenBank/DDBJ databases">
        <authorList>
            <person name="Guldener U."/>
        </authorList>
    </citation>
    <scope>NUCLEOTIDE SEQUENCE [LARGE SCALE GENOMIC DNA]</scope>
    <source>
        <strain evidence="3">04CH-RAC-A.6.1</strain>
    </source>
</reference>
<dbReference type="EMBL" id="FJUX01000078">
    <property type="protein sequence ID" value="CZT05680.1"/>
    <property type="molecule type" value="Genomic_DNA"/>
</dbReference>
<organism evidence="2 3">
    <name type="scientific">Rhynchosporium agropyri</name>
    <dbReference type="NCBI Taxonomy" id="914238"/>
    <lineage>
        <taxon>Eukaryota</taxon>
        <taxon>Fungi</taxon>
        <taxon>Dikarya</taxon>
        <taxon>Ascomycota</taxon>
        <taxon>Pezizomycotina</taxon>
        <taxon>Leotiomycetes</taxon>
        <taxon>Helotiales</taxon>
        <taxon>Ploettnerulaceae</taxon>
        <taxon>Rhynchosporium</taxon>
    </lineage>
</organism>
<protein>
    <submittedName>
        <fullName evidence="2">Uncharacterized protein</fullName>
    </submittedName>
</protein>
<gene>
    <name evidence="2" type="ORF">RAG0_11668</name>
</gene>